<name>A0A4D0QN29_ECOLX</name>
<accession>A0A4D0QN29</accession>
<protein>
    <submittedName>
        <fullName evidence="1">Uncharacterized protein</fullName>
    </submittedName>
</protein>
<sequence length="36" mass="4122">MQYAQPIMYSNNLGKGFQILEIKAGVKFLLMTNKKC</sequence>
<comment type="caution">
    <text evidence="1">The sequence shown here is derived from an EMBL/GenBank/DDBJ whole genome shotgun (WGS) entry which is preliminary data.</text>
</comment>
<dbReference type="EMBL" id="BFXY01000046">
    <property type="protein sequence ID" value="GDH34970.1"/>
    <property type="molecule type" value="Genomic_DNA"/>
</dbReference>
<dbReference type="Proteomes" id="UP000303027">
    <property type="component" value="Unassembled WGS sequence"/>
</dbReference>
<evidence type="ECO:0000313" key="1">
    <source>
        <dbReference type="EMBL" id="GDH34970.1"/>
    </source>
</evidence>
<organism evidence="1 2">
    <name type="scientific">Escherichia coli</name>
    <dbReference type="NCBI Taxonomy" id="562"/>
    <lineage>
        <taxon>Bacteria</taxon>
        <taxon>Pseudomonadati</taxon>
        <taxon>Pseudomonadota</taxon>
        <taxon>Gammaproteobacteria</taxon>
        <taxon>Enterobacterales</taxon>
        <taxon>Enterobacteriaceae</taxon>
        <taxon>Escherichia</taxon>
    </lineage>
</organism>
<evidence type="ECO:0000313" key="2">
    <source>
        <dbReference type="Proteomes" id="UP000303027"/>
    </source>
</evidence>
<proteinExistence type="predicted"/>
<reference evidence="1 2" key="1">
    <citation type="submission" date="2018-04" db="EMBL/GenBank/DDBJ databases">
        <title>Large scale genomics of bovine and human commensal E. coli to reveal the emerging process of EHEC.</title>
        <authorList>
            <person name="Arimizu Y."/>
            <person name="Ogura Y."/>
        </authorList>
    </citation>
    <scope>NUCLEOTIDE SEQUENCE [LARGE SCALE GENOMIC DNA]</scope>
    <source>
        <strain evidence="1 2">KK-P061</strain>
    </source>
</reference>
<gene>
    <name evidence="1" type="ORF">BvCmsKKP061_01333</name>
</gene>
<dbReference type="AlphaFoldDB" id="A0A4D0QN29"/>